<dbReference type="InterPro" id="IPR050415">
    <property type="entry name" value="MRET"/>
</dbReference>
<keyword evidence="5" id="KW-0560">Oxidoreductase</keyword>
<dbReference type="PROSITE" id="PS51085">
    <property type="entry name" value="2FE2S_FER_2"/>
    <property type="match status" value="1"/>
</dbReference>
<protein>
    <submittedName>
        <fullName evidence="10">Oxidoreductase</fullName>
    </submittedName>
</protein>
<dbReference type="InterPro" id="IPR006058">
    <property type="entry name" value="2Fe2S_fd_BS"/>
</dbReference>
<dbReference type="InterPro" id="IPR017938">
    <property type="entry name" value="Riboflavin_synthase-like_b-brl"/>
</dbReference>
<dbReference type="CDD" id="cd06185">
    <property type="entry name" value="PDR_like"/>
    <property type="match status" value="1"/>
</dbReference>
<dbReference type="PANTHER" id="PTHR47354">
    <property type="entry name" value="NADH OXIDOREDUCTASE HCR"/>
    <property type="match status" value="1"/>
</dbReference>
<evidence type="ECO:0000256" key="1">
    <source>
        <dbReference type="ARBA" id="ARBA00001974"/>
    </source>
</evidence>
<dbReference type="GO" id="GO:0051537">
    <property type="term" value="F:2 iron, 2 sulfur cluster binding"/>
    <property type="evidence" value="ECO:0007669"/>
    <property type="project" value="UniProtKB-KW"/>
</dbReference>
<dbReference type="Gene3D" id="2.40.30.10">
    <property type="entry name" value="Translation factors"/>
    <property type="match status" value="1"/>
</dbReference>
<dbReference type="AlphaFoldDB" id="A0A7D4THD0"/>
<evidence type="ECO:0000256" key="3">
    <source>
        <dbReference type="ARBA" id="ARBA00022714"/>
    </source>
</evidence>
<dbReference type="InterPro" id="IPR039261">
    <property type="entry name" value="FNR_nucleotide-bd"/>
</dbReference>
<name>A0A7D4THD0_9MICO</name>
<dbReference type="InterPro" id="IPR017927">
    <property type="entry name" value="FAD-bd_FR_type"/>
</dbReference>
<dbReference type="CDD" id="cd00207">
    <property type="entry name" value="fer2"/>
    <property type="match status" value="1"/>
</dbReference>
<evidence type="ECO:0000313" key="10">
    <source>
        <dbReference type="EMBL" id="QKJ20800.1"/>
    </source>
</evidence>
<evidence type="ECO:0000259" key="9">
    <source>
        <dbReference type="PROSITE" id="PS51384"/>
    </source>
</evidence>
<comment type="cofactor">
    <cofactor evidence="1">
        <name>FAD</name>
        <dbReference type="ChEBI" id="CHEBI:57692"/>
    </cofactor>
</comment>
<dbReference type="Gene3D" id="3.40.50.80">
    <property type="entry name" value="Nucleotide-binding domain of ferredoxin-NADP reductase (FNR) module"/>
    <property type="match status" value="1"/>
</dbReference>
<organism evidence="10 11">
    <name type="scientific">Microbacterium hominis</name>
    <dbReference type="NCBI Taxonomy" id="162426"/>
    <lineage>
        <taxon>Bacteria</taxon>
        <taxon>Bacillati</taxon>
        <taxon>Actinomycetota</taxon>
        <taxon>Actinomycetes</taxon>
        <taxon>Micrococcales</taxon>
        <taxon>Microbacteriaceae</taxon>
        <taxon>Microbacterium</taxon>
    </lineage>
</organism>
<dbReference type="InterPro" id="IPR012675">
    <property type="entry name" value="Beta-grasp_dom_sf"/>
</dbReference>
<dbReference type="Proteomes" id="UP000502498">
    <property type="component" value="Chromosome"/>
</dbReference>
<evidence type="ECO:0000313" key="11">
    <source>
        <dbReference type="Proteomes" id="UP000502498"/>
    </source>
</evidence>
<reference evidence="10 11" key="1">
    <citation type="submission" date="2020-05" db="EMBL/GenBank/DDBJ databases">
        <title>Strain PA2F3 complete genome.</title>
        <authorList>
            <person name="Kim Y.-S."/>
            <person name="Kim S.-J."/>
            <person name="Jung H.-k."/>
            <person name="Kim S.-E."/>
            <person name="Kim K.-H."/>
        </authorList>
    </citation>
    <scope>NUCLEOTIDE SEQUENCE [LARGE SCALE GENOMIC DNA]</scope>
    <source>
        <strain evidence="10 11">PA2F3</strain>
    </source>
</reference>
<dbReference type="InterPro" id="IPR001041">
    <property type="entry name" value="2Fe-2S_ferredoxin-type"/>
</dbReference>
<dbReference type="GO" id="GO:0016491">
    <property type="term" value="F:oxidoreductase activity"/>
    <property type="evidence" value="ECO:0007669"/>
    <property type="project" value="UniProtKB-KW"/>
</dbReference>
<gene>
    <name evidence="10" type="ORF">HQM25_16490</name>
</gene>
<dbReference type="InterPro" id="IPR036010">
    <property type="entry name" value="2Fe-2S_ferredoxin-like_sf"/>
</dbReference>
<dbReference type="GO" id="GO:0046872">
    <property type="term" value="F:metal ion binding"/>
    <property type="evidence" value="ECO:0007669"/>
    <property type="project" value="UniProtKB-KW"/>
</dbReference>
<dbReference type="EMBL" id="CP054038">
    <property type="protein sequence ID" value="QKJ20800.1"/>
    <property type="molecule type" value="Genomic_DNA"/>
</dbReference>
<dbReference type="PRINTS" id="PR00409">
    <property type="entry name" value="PHDIOXRDTASE"/>
</dbReference>
<evidence type="ECO:0000256" key="5">
    <source>
        <dbReference type="ARBA" id="ARBA00023002"/>
    </source>
</evidence>
<keyword evidence="7" id="KW-0411">Iron-sulfur</keyword>
<dbReference type="PANTHER" id="PTHR47354:SF1">
    <property type="entry name" value="CARNITINE MONOOXYGENASE REDUCTASE SUBUNIT"/>
    <property type="match status" value="1"/>
</dbReference>
<evidence type="ECO:0000259" key="8">
    <source>
        <dbReference type="PROSITE" id="PS51085"/>
    </source>
</evidence>
<evidence type="ECO:0000256" key="4">
    <source>
        <dbReference type="ARBA" id="ARBA00022723"/>
    </source>
</evidence>
<keyword evidence="4" id="KW-0479">Metal-binding</keyword>
<dbReference type="RefSeq" id="WP_172991225.1">
    <property type="nucleotide sequence ID" value="NZ_CP054038.1"/>
</dbReference>
<evidence type="ECO:0000256" key="6">
    <source>
        <dbReference type="ARBA" id="ARBA00023004"/>
    </source>
</evidence>
<feature type="domain" description="FAD-binding FR-type" evidence="9">
    <location>
        <begin position="17"/>
        <end position="119"/>
    </location>
</feature>
<proteinExistence type="predicted"/>
<sequence length="327" mass="35206">MPTFTFPDGHQVTAPSAAADTVTVVSRRDVAHGVIELRLQRPGGGRLPDWAPGAHIDLLLDDGAVRQYSLCGDRWDAATYTIAVQREPCGRGGSVAIHDSIAVGSVVRFGGPRNNFRLAPAPEYLFIAGGIGITPLLPMIRGAELAGAEWRLLYLGRSRRRMAYLDELSPYGARVTMHCSDERGRIDLDTWRPRDARVRTYACGPERLLDSVAAWGAVEGGWPPKVERFAATASDSGAERAFEVVATRTGATVTVDTGETVVAALRRAGVSVLTSCAQGVCGTCETRVVAGTPDHRDALLDDDERTASDSMYPCVSRCRGERLLLDL</sequence>
<evidence type="ECO:0000256" key="7">
    <source>
        <dbReference type="ARBA" id="ARBA00023014"/>
    </source>
</evidence>
<keyword evidence="2" id="KW-0285">Flavoprotein</keyword>
<dbReference type="PROSITE" id="PS51384">
    <property type="entry name" value="FAD_FR"/>
    <property type="match status" value="1"/>
</dbReference>
<accession>A0A7D4THD0</accession>
<dbReference type="Pfam" id="PF00111">
    <property type="entry name" value="Fer2"/>
    <property type="match status" value="1"/>
</dbReference>
<keyword evidence="3" id="KW-0001">2Fe-2S</keyword>
<dbReference type="SUPFAM" id="SSF63380">
    <property type="entry name" value="Riboflavin synthase domain-like"/>
    <property type="match status" value="1"/>
</dbReference>
<feature type="domain" description="2Fe-2S ferredoxin-type" evidence="8">
    <location>
        <begin position="242"/>
        <end position="327"/>
    </location>
</feature>
<dbReference type="SUPFAM" id="SSF54292">
    <property type="entry name" value="2Fe-2S ferredoxin-like"/>
    <property type="match status" value="1"/>
</dbReference>
<evidence type="ECO:0000256" key="2">
    <source>
        <dbReference type="ARBA" id="ARBA00022630"/>
    </source>
</evidence>
<dbReference type="SUPFAM" id="SSF52343">
    <property type="entry name" value="Ferredoxin reductase-like, C-terminal NADP-linked domain"/>
    <property type="match status" value="1"/>
</dbReference>
<keyword evidence="6" id="KW-0408">Iron</keyword>
<dbReference type="PROSITE" id="PS00197">
    <property type="entry name" value="2FE2S_FER_1"/>
    <property type="match status" value="1"/>
</dbReference>
<dbReference type="Gene3D" id="3.10.20.30">
    <property type="match status" value="1"/>
</dbReference>